<keyword evidence="3" id="KW-1185">Reference proteome</keyword>
<dbReference type="STRING" id="240427.AYR62_15000"/>
<dbReference type="Proteomes" id="UP000093267">
    <property type="component" value="Chromosome"/>
</dbReference>
<name>A0A1B2IXC4_9LACO</name>
<evidence type="ECO:0000313" key="3">
    <source>
        <dbReference type="Proteomes" id="UP000093267"/>
    </source>
</evidence>
<dbReference type="GO" id="GO:0016646">
    <property type="term" value="F:oxidoreductase activity, acting on the CH-NH group of donors, NAD or NADP as acceptor"/>
    <property type="evidence" value="ECO:0007669"/>
    <property type="project" value="TreeGrafter"/>
</dbReference>
<dbReference type="AlphaFoldDB" id="A0A1B2IXC4"/>
<dbReference type="EMBL" id="CP014924">
    <property type="protein sequence ID" value="ANZ66726.1"/>
    <property type="molecule type" value="Genomic_DNA"/>
</dbReference>
<evidence type="ECO:0000259" key="1">
    <source>
        <dbReference type="Pfam" id="PF13460"/>
    </source>
</evidence>
<dbReference type="InterPro" id="IPR036291">
    <property type="entry name" value="NAD(P)-bd_dom_sf"/>
</dbReference>
<dbReference type="PANTHER" id="PTHR43355">
    <property type="entry name" value="FLAVIN REDUCTASE (NADPH)"/>
    <property type="match status" value="1"/>
</dbReference>
<organism evidence="2 3">
    <name type="scientific">Secundilactobacillus paracollinoides</name>
    <dbReference type="NCBI Taxonomy" id="240427"/>
    <lineage>
        <taxon>Bacteria</taxon>
        <taxon>Bacillati</taxon>
        <taxon>Bacillota</taxon>
        <taxon>Bacilli</taxon>
        <taxon>Lactobacillales</taxon>
        <taxon>Lactobacillaceae</taxon>
        <taxon>Secundilactobacillus</taxon>
    </lineage>
</organism>
<sequence length="211" mass="23329">MKIGVIGATGRTGQEIVKEAISRGHEVTAIVRSKDKAASLFGNQVTIIKQGALTLTHDDLSEFDEVVDAFASPQAYQHLDLASRLISAFRNDDTTNLFFILGASSLKQADGTMMLDTILKDNAGQPWIQTPVQQVHEYNYLQWIDNVNWTAISPQATFTPGPKTTYRIGKDEILLNKAGKSEVSTENLASALLDEIEQPKHLRQRFTVVDD</sequence>
<evidence type="ECO:0000313" key="2">
    <source>
        <dbReference type="EMBL" id="ANZ66726.1"/>
    </source>
</evidence>
<reference evidence="2 3" key="1">
    <citation type="submission" date="2016-03" db="EMBL/GenBank/DDBJ databases">
        <title>Pediococcus and Lactobacillus from brewery environment - whole genome sequencing and assembly.</title>
        <authorList>
            <person name="Behr J."/>
            <person name="Geissler A.J."/>
            <person name="Vogel R.F."/>
        </authorList>
    </citation>
    <scope>NUCLEOTIDE SEQUENCE [LARGE SCALE GENOMIC DNA]</scope>
    <source>
        <strain evidence="2 3">TMW 1.1995</strain>
    </source>
</reference>
<feature type="domain" description="NAD(P)-binding" evidence="1">
    <location>
        <begin position="7"/>
        <end position="199"/>
    </location>
</feature>
<dbReference type="SUPFAM" id="SSF51735">
    <property type="entry name" value="NAD(P)-binding Rossmann-fold domains"/>
    <property type="match status" value="1"/>
</dbReference>
<dbReference type="RefSeq" id="WP_065902068.1">
    <property type="nucleotide sequence ID" value="NZ_CP014912.1"/>
</dbReference>
<dbReference type="InterPro" id="IPR016040">
    <property type="entry name" value="NAD(P)-bd_dom"/>
</dbReference>
<dbReference type="Gene3D" id="3.40.50.720">
    <property type="entry name" value="NAD(P)-binding Rossmann-like Domain"/>
    <property type="match status" value="1"/>
</dbReference>
<proteinExistence type="predicted"/>
<accession>A0A1B2IXC4</accession>
<protein>
    <recommendedName>
        <fullName evidence="1">NAD(P)-binding domain-containing protein</fullName>
    </recommendedName>
</protein>
<dbReference type="InterPro" id="IPR051606">
    <property type="entry name" value="Polyketide_Oxido-like"/>
</dbReference>
<dbReference type="Pfam" id="PF13460">
    <property type="entry name" value="NAD_binding_10"/>
    <property type="match status" value="1"/>
</dbReference>
<dbReference type="OrthoDB" id="9785372at2"/>
<gene>
    <name evidence="2" type="ORF">AYR63_05985</name>
</gene>
<dbReference type="PANTHER" id="PTHR43355:SF2">
    <property type="entry name" value="FLAVIN REDUCTASE (NADPH)"/>
    <property type="match status" value="1"/>
</dbReference>